<comment type="caution">
    <text evidence="1">The sequence shown here is derived from an EMBL/GenBank/DDBJ whole genome shotgun (WGS) entry which is preliminary data.</text>
</comment>
<dbReference type="Proteomes" id="UP000236319">
    <property type="component" value="Unassembled WGS sequence"/>
</dbReference>
<evidence type="ECO:0000313" key="2">
    <source>
        <dbReference type="Proteomes" id="UP000236319"/>
    </source>
</evidence>
<dbReference type="AlphaFoldDB" id="A0A2H6KJ03"/>
<keyword evidence="2" id="KW-1185">Reference proteome</keyword>
<dbReference type="VEuPathDB" id="PiroplasmaDB:BOVATA_044700"/>
<gene>
    <name evidence="1" type="ORF">BOVATA_044700</name>
</gene>
<proteinExistence type="predicted"/>
<sequence length="130" mass="14537">MLQTLNILAETIICNFYLASRTVNFVNIFTKWLTLIFQRIINILSLSNRSLEHSLGLLIPLVQIAMDSIQTLINSLNSLIGVNNFVNILAQFSVDVQLTVSLFRFLLGLLADVLRGGDPITKAVDLCFQL</sequence>
<name>A0A2H6KJ03_9APIC</name>
<protein>
    <submittedName>
        <fullName evidence="1">N-terminal domain-containing protein, putative</fullName>
    </submittedName>
</protein>
<evidence type="ECO:0000313" key="1">
    <source>
        <dbReference type="EMBL" id="GBE62977.1"/>
    </source>
</evidence>
<accession>A0A2H6KJ03</accession>
<dbReference type="EMBL" id="BDSA01000010">
    <property type="protein sequence ID" value="GBE62977.1"/>
    <property type="molecule type" value="Genomic_DNA"/>
</dbReference>
<reference evidence="1 2" key="1">
    <citation type="journal article" date="2017" name="BMC Genomics">
        <title>Whole-genome assembly of Babesia ovata and comparative genomics between closely related pathogens.</title>
        <authorList>
            <person name="Yamagishi J."/>
            <person name="Asada M."/>
            <person name="Hakimi H."/>
            <person name="Tanaka T.Q."/>
            <person name="Sugimoto C."/>
            <person name="Kawazu S."/>
        </authorList>
    </citation>
    <scope>NUCLEOTIDE SEQUENCE [LARGE SCALE GENOMIC DNA]</scope>
    <source>
        <strain evidence="1 2">Miyake</strain>
    </source>
</reference>
<dbReference type="GeneID" id="39876747"/>
<dbReference type="RefSeq" id="XP_028869220.1">
    <property type="nucleotide sequence ID" value="XM_029013387.1"/>
</dbReference>
<organism evidence="1 2">
    <name type="scientific">Babesia ovata</name>
    <dbReference type="NCBI Taxonomy" id="189622"/>
    <lineage>
        <taxon>Eukaryota</taxon>
        <taxon>Sar</taxon>
        <taxon>Alveolata</taxon>
        <taxon>Apicomplexa</taxon>
        <taxon>Aconoidasida</taxon>
        <taxon>Piroplasmida</taxon>
        <taxon>Babesiidae</taxon>
        <taxon>Babesia</taxon>
    </lineage>
</organism>